<evidence type="ECO:0000313" key="2">
    <source>
        <dbReference type="EMBL" id="KAJ7331439.1"/>
    </source>
</evidence>
<proteinExistence type="predicted"/>
<evidence type="ECO:0000313" key="3">
    <source>
        <dbReference type="Proteomes" id="UP001218218"/>
    </source>
</evidence>
<feature type="chain" id="PRO_5042292522" evidence="1">
    <location>
        <begin position="23"/>
        <end position="85"/>
    </location>
</feature>
<protein>
    <submittedName>
        <fullName evidence="2">Uncharacterized protein</fullName>
    </submittedName>
</protein>
<sequence length="85" mass="8715">MLLKSTSFFVVALAAVPLSVYAGVVDSGTSLVNVTRSVGDLSVTLVTPCVTCTTATATRIARMTSAILGRLPPICSNFLPAAAAW</sequence>
<name>A0AAD6ZNT0_9AGAR</name>
<organism evidence="2 3">
    <name type="scientific">Mycena albidolilacea</name>
    <dbReference type="NCBI Taxonomy" id="1033008"/>
    <lineage>
        <taxon>Eukaryota</taxon>
        <taxon>Fungi</taxon>
        <taxon>Dikarya</taxon>
        <taxon>Basidiomycota</taxon>
        <taxon>Agaricomycotina</taxon>
        <taxon>Agaricomycetes</taxon>
        <taxon>Agaricomycetidae</taxon>
        <taxon>Agaricales</taxon>
        <taxon>Marasmiineae</taxon>
        <taxon>Mycenaceae</taxon>
        <taxon>Mycena</taxon>
    </lineage>
</organism>
<keyword evidence="3" id="KW-1185">Reference proteome</keyword>
<feature type="signal peptide" evidence="1">
    <location>
        <begin position="1"/>
        <end position="22"/>
    </location>
</feature>
<keyword evidence="1" id="KW-0732">Signal</keyword>
<comment type="caution">
    <text evidence="2">The sequence shown here is derived from an EMBL/GenBank/DDBJ whole genome shotgun (WGS) entry which is preliminary data.</text>
</comment>
<evidence type="ECO:0000256" key="1">
    <source>
        <dbReference type="SAM" id="SignalP"/>
    </source>
</evidence>
<reference evidence="2" key="1">
    <citation type="submission" date="2023-03" db="EMBL/GenBank/DDBJ databases">
        <title>Massive genome expansion in bonnet fungi (Mycena s.s.) driven by repeated elements and novel gene families across ecological guilds.</title>
        <authorList>
            <consortium name="Lawrence Berkeley National Laboratory"/>
            <person name="Harder C.B."/>
            <person name="Miyauchi S."/>
            <person name="Viragh M."/>
            <person name="Kuo A."/>
            <person name="Thoen E."/>
            <person name="Andreopoulos B."/>
            <person name="Lu D."/>
            <person name="Skrede I."/>
            <person name="Drula E."/>
            <person name="Henrissat B."/>
            <person name="Morin E."/>
            <person name="Kohler A."/>
            <person name="Barry K."/>
            <person name="LaButti K."/>
            <person name="Morin E."/>
            <person name="Salamov A."/>
            <person name="Lipzen A."/>
            <person name="Mereny Z."/>
            <person name="Hegedus B."/>
            <person name="Baldrian P."/>
            <person name="Stursova M."/>
            <person name="Weitz H."/>
            <person name="Taylor A."/>
            <person name="Grigoriev I.V."/>
            <person name="Nagy L.G."/>
            <person name="Martin F."/>
            <person name="Kauserud H."/>
        </authorList>
    </citation>
    <scope>NUCLEOTIDE SEQUENCE</scope>
    <source>
        <strain evidence="2">CBHHK002</strain>
    </source>
</reference>
<accession>A0AAD6ZNT0</accession>
<gene>
    <name evidence="2" type="ORF">DFH08DRAFT_881603</name>
</gene>
<dbReference type="EMBL" id="JARIHO010000035">
    <property type="protein sequence ID" value="KAJ7331439.1"/>
    <property type="molecule type" value="Genomic_DNA"/>
</dbReference>
<dbReference type="Proteomes" id="UP001218218">
    <property type="component" value="Unassembled WGS sequence"/>
</dbReference>
<dbReference type="AlphaFoldDB" id="A0AAD6ZNT0"/>